<dbReference type="PANTHER" id="PTHR44167:SF26">
    <property type="entry name" value="PROTEIN KINASE, PUTATIVE (AFU_ORTHOLOGUE AFUA_5G07950)-RELATED"/>
    <property type="match status" value="1"/>
</dbReference>
<keyword evidence="2 4" id="KW-0547">Nucleotide-binding</keyword>
<dbReference type="Gene3D" id="1.10.510.10">
    <property type="entry name" value="Transferase(Phosphotransferase) domain 1"/>
    <property type="match status" value="2"/>
</dbReference>
<keyword evidence="3 4" id="KW-0067">ATP-binding</keyword>
<dbReference type="Proteomes" id="UP000809789">
    <property type="component" value="Unassembled WGS sequence"/>
</dbReference>
<evidence type="ECO:0000256" key="3">
    <source>
        <dbReference type="ARBA" id="ARBA00022840"/>
    </source>
</evidence>
<evidence type="ECO:0000256" key="4">
    <source>
        <dbReference type="PROSITE-ProRule" id="PRU10141"/>
    </source>
</evidence>
<protein>
    <recommendedName>
        <fullName evidence="9">Protein kinase domain-containing protein</fullName>
    </recommendedName>
</protein>
<dbReference type="Gene3D" id="3.30.200.20">
    <property type="entry name" value="Phosphorylase Kinase, domain 1"/>
    <property type="match status" value="1"/>
</dbReference>
<feature type="domain" description="Protein kinase" evidence="6">
    <location>
        <begin position="159"/>
        <end position="532"/>
    </location>
</feature>
<sequence>MDFSSTQRSGVSAMKVDLILTHVVSGRTAATTVNLVDDLILGRADVEEYLGLEEPTISKAHVRLHRIVYEQDKSSISPMLYVKSLSRNLTTLVKRSSGSSTRNIKLHRESTPNLIEHGDILALSPTVHMQITFPNFTTPVLVLNALQRREAEAFDDHYLITKSALGHGGYGAVYMAYEKKSNRQVACKIVDLHHVSRMACEEAIDESNRTYKPMHFSEAAQWSAIKTRWQKRLMKKLDQGYAELAILKDLSHPNIVGAESAFMSEHTIYIFQEMITGGDLWSYLDTYGRPGLQDADATVIIKQLIEAVHYLHSHEIVHRDIKPENILINAWEPGGRVVLTDFGLAKRTITDQHTGLTRTHRQRMHTAVGTAGYAAPEVQLDNNGDLVETGYTCAVDLWSVGAITVLLFTSQSVQELFPVEELHEIDLACLDDADSDDPVAGITMDNDGHYPFMATCSQRTAIPTTSQKHFSGEADPPNVVGTLVCNLSDLSNAQHDIWGRIASAPKDFIKRLLVLNECKRMTARQALEHRWLAQPYYKDILEKVYQKAITGWRPRGHAQVERISAGDIKLAPMDDDSILLKMVRDTKSSYFK</sequence>
<evidence type="ECO:0008006" key="9">
    <source>
        <dbReference type="Google" id="ProtNLM"/>
    </source>
</evidence>
<dbReference type="PANTHER" id="PTHR44167">
    <property type="entry name" value="OVARIAN-SPECIFIC SERINE/THREONINE-PROTEIN KINASE LOK-RELATED"/>
    <property type="match status" value="1"/>
</dbReference>
<dbReference type="PROSITE" id="PS00107">
    <property type="entry name" value="PROTEIN_KINASE_ATP"/>
    <property type="match status" value="1"/>
</dbReference>
<reference evidence="7" key="1">
    <citation type="submission" date="2021-07" db="EMBL/GenBank/DDBJ databases">
        <title>Elsinoe batatas strain:CRI-CJ2 Genome sequencing and assembly.</title>
        <authorList>
            <person name="Huang L."/>
        </authorList>
    </citation>
    <scope>NUCLEOTIDE SEQUENCE</scope>
    <source>
        <strain evidence="7">CRI-CJ2</strain>
    </source>
</reference>
<proteinExistence type="inferred from homology"/>
<feature type="binding site" evidence="4">
    <location>
        <position position="188"/>
    </location>
    <ligand>
        <name>ATP</name>
        <dbReference type="ChEBI" id="CHEBI:30616"/>
    </ligand>
</feature>
<organism evidence="7 8">
    <name type="scientific">Elsinoe batatas</name>
    <dbReference type="NCBI Taxonomy" id="2601811"/>
    <lineage>
        <taxon>Eukaryota</taxon>
        <taxon>Fungi</taxon>
        <taxon>Dikarya</taxon>
        <taxon>Ascomycota</taxon>
        <taxon>Pezizomycotina</taxon>
        <taxon>Dothideomycetes</taxon>
        <taxon>Dothideomycetidae</taxon>
        <taxon>Myriangiales</taxon>
        <taxon>Elsinoaceae</taxon>
        <taxon>Elsinoe</taxon>
    </lineage>
</organism>
<name>A0A8K0PA45_9PEZI</name>
<evidence type="ECO:0000256" key="1">
    <source>
        <dbReference type="ARBA" id="ARBA00005575"/>
    </source>
</evidence>
<feature type="domain" description="FHA" evidence="5">
    <location>
        <begin position="23"/>
        <end position="92"/>
    </location>
</feature>
<dbReference type="GO" id="GO:0051598">
    <property type="term" value="P:meiotic recombination checkpoint signaling"/>
    <property type="evidence" value="ECO:0007669"/>
    <property type="project" value="TreeGrafter"/>
</dbReference>
<evidence type="ECO:0000256" key="2">
    <source>
        <dbReference type="ARBA" id="ARBA00022741"/>
    </source>
</evidence>
<dbReference type="PROSITE" id="PS00108">
    <property type="entry name" value="PROTEIN_KINASE_ST"/>
    <property type="match status" value="1"/>
</dbReference>
<dbReference type="AlphaFoldDB" id="A0A8K0PA45"/>
<dbReference type="GO" id="GO:0004674">
    <property type="term" value="F:protein serine/threonine kinase activity"/>
    <property type="evidence" value="ECO:0007669"/>
    <property type="project" value="TreeGrafter"/>
</dbReference>
<comment type="similarity">
    <text evidence="1">Belongs to the protein kinase superfamily. CAMK Ser/Thr protein kinase family. CHEK2 subfamily.</text>
</comment>
<dbReference type="InterPro" id="IPR008271">
    <property type="entry name" value="Ser/Thr_kinase_AS"/>
</dbReference>
<dbReference type="GO" id="GO:0005524">
    <property type="term" value="F:ATP binding"/>
    <property type="evidence" value="ECO:0007669"/>
    <property type="project" value="UniProtKB-UniRule"/>
</dbReference>
<dbReference type="PROSITE" id="PS50011">
    <property type="entry name" value="PROTEIN_KINASE_DOM"/>
    <property type="match status" value="1"/>
</dbReference>
<dbReference type="Pfam" id="PF00069">
    <property type="entry name" value="Pkinase"/>
    <property type="match status" value="1"/>
</dbReference>
<dbReference type="GO" id="GO:0005737">
    <property type="term" value="C:cytoplasm"/>
    <property type="evidence" value="ECO:0007669"/>
    <property type="project" value="TreeGrafter"/>
</dbReference>
<dbReference type="InterPro" id="IPR011009">
    <property type="entry name" value="Kinase-like_dom_sf"/>
</dbReference>
<keyword evidence="8" id="KW-1185">Reference proteome</keyword>
<dbReference type="SUPFAM" id="SSF56112">
    <property type="entry name" value="Protein kinase-like (PK-like)"/>
    <property type="match status" value="1"/>
</dbReference>
<gene>
    <name evidence="7" type="ORF">KVT40_009156</name>
</gene>
<dbReference type="InterPro" id="IPR017441">
    <property type="entry name" value="Protein_kinase_ATP_BS"/>
</dbReference>
<dbReference type="InterPro" id="IPR000253">
    <property type="entry name" value="FHA_dom"/>
</dbReference>
<evidence type="ECO:0000259" key="6">
    <source>
        <dbReference type="PROSITE" id="PS50011"/>
    </source>
</evidence>
<dbReference type="EMBL" id="JAESVG020000010">
    <property type="protein sequence ID" value="KAG8624180.1"/>
    <property type="molecule type" value="Genomic_DNA"/>
</dbReference>
<evidence type="ECO:0000259" key="5">
    <source>
        <dbReference type="PROSITE" id="PS50006"/>
    </source>
</evidence>
<dbReference type="OrthoDB" id="74764at2759"/>
<comment type="caution">
    <text evidence="7">The sequence shown here is derived from an EMBL/GenBank/DDBJ whole genome shotgun (WGS) entry which is preliminary data.</text>
</comment>
<dbReference type="PROSITE" id="PS50006">
    <property type="entry name" value="FHA_DOMAIN"/>
    <property type="match status" value="1"/>
</dbReference>
<accession>A0A8K0PA45</accession>
<evidence type="ECO:0000313" key="8">
    <source>
        <dbReference type="Proteomes" id="UP000809789"/>
    </source>
</evidence>
<evidence type="ECO:0000313" key="7">
    <source>
        <dbReference type="EMBL" id="KAG8624180.1"/>
    </source>
</evidence>
<dbReference type="GO" id="GO:0005634">
    <property type="term" value="C:nucleus"/>
    <property type="evidence" value="ECO:0007669"/>
    <property type="project" value="TreeGrafter"/>
</dbReference>
<dbReference type="InterPro" id="IPR000719">
    <property type="entry name" value="Prot_kinase_dom"/>
</dbReference>
<dbReference type="SMART" id="SM00220">
    <property type="entry name" value="S_TKc"/>
    <property type="match status" value="1"/>
</dbReference>